<gene>
    <name evidence="1" type="ordered locus">mlr4670</name>
</gene>
<dbReference type="AlphaFoldDB" id="Q98DJ8"/>
<protein>
    <submittedName>
        <fullName evidence="1">Mlr4670 protein</fullName>
    </submittedName>
</protein>
<accession>Q98DJ8</accession>
<reference evidence="1 2" key="1">
    <citation type="journal article" date="2000" name="DNA Res.">
        <title>Complete genome structure of the nitrogen-fixing symbiotic bacterium Mesorhizobium loti.</title>
        <authorList>
            <person name="Kaneko T."/>
            <person name="Nakamura Y."/>
            <person name="Sato S."/>
            <person name="Asamizu E."/>
            <person name="Kato T."/>
            <person name="Sasamoto S."/>
            <person name="Watanabe A."/>
            <person name="Idesawa K."/>
            <person name="Ishikawa A."/>
            <person name="Kawashima K."/>
            <person name="Kimura T."/>
            <person name="Kishida Y."/>
            <person name="Kiyokawa C."/>
            <person name="Kohara M."/>
            <person name="Matsumoto M."/>
            <person name="Matsuno A."/>
            <person name="Mochizuki Y."/>
            <person name="Nakayama S."/>
            <person name="Nakazaki N."/>
            <person name="Shimpo S."/>
            <person name="Sugimoto M."/>
            <person name="Takeuchi C."/>
            <person name="Yamada M."/>
            <person name="Tabata S."/>
        </authorList>
    </citation>
    <scope>NUCLEOTIDE SEQUENCE [LARGE SCALE GENOMIC DNA]</scope>
    <source>
        <strain evidence="2">LMG 29417 / CECT 9101 / MAFF 303099</strain>
    </source>
</reference>
<name>Q98DJ8_RHILO</name>
<sequence length="181" mass="19638">MLNSLASASVWSSSSTTSRLGSIDQEYMGGIVKTGVWRPLAAFFVCAALSQPAYAQSVGAVNAHIDSLLKVDHGGFLTAFKFLQLNIADGTKIGQEFDEYPISITVDGKERIFATYEDLLAVYDQIITPAVIKVVEQQKYKDLKVSSKGIMFGSGQLWVTAFCVDGENCTGISWDISVVNH</sequence>
<evidence type="ECO:0000313" key="2">
    <source>
        <dbReference type="Proteomes" id="UP000000552"/>
    </source>
</evidence>
<dbReference type="eggNOG" id="ENOG503360F">
    <property type="taxonomic scope" value="Bacteria"/>
</dbReference>
<dbReference type="HOGENOM" id="CLU_1487916_0_0_5"/>
<proteinExistence type="predicted"/>
<dbReference type="Proteomes" id="UP000000552">
    <property type="component" value="Chromosome"/>
</dbReference>
<evidence type="ECO:0000313" key="1">
    <source>
        <dbReference type="EMBL" id="BAB51273.1"/>
    </source>
</evidence>
<organism evidence="1 2">
    <name type="scientific">Mesorhizobium japonicum (strain LMG 29417 / CECT 9101 / MAFF 303099)</name>
    <name type="common">Mesorhizobium loti (strain MAFF 303099)</name>
    <dbReference type="NCBI Taxonomy" id="266835"/>
    <lineage>
        <taxon>Bacteria</taxon>
        <taxon>Pseudomonadati</taxon>
        <taxon>Pseudomonadota</taxon>
        <taxon>Alphaproteobacteria</taxon>
        <taxon>Hyphomicrobiales</taxon>
        <taxon>Phyllobacteriaceae</taxon>
        <taxon>Mesorhizobium</taxon>
    </lineage>
</organism>
<dbReference type="EMBL" id="BA000012">
    <property type="protein sequence ID" value="BAB51273.1"/>
    <property type="molecule type" value="Genomic_DNA"/>
</dbReference>
<dbReference type="KEGG" id="mlo:mlr4670"/>